<dbReference type="Gene3D" id="3.30.160.60">
    <property type="entry name" value="Classic Zinc Finger"/>
    <property type="match status" value="2"/>
</dbReference>
<dbReference type="GO" id="GO:0008270">
    <property type="term" value="F:zinc ion binding"/>
    <property type="evidence" value="ECO:0007669"/>
    <property type="project" value="UniProtKB-KW"/>
</dbReference>
<proteinExistence type="predicted"/>
<evidence type="ECO:0000313" key="8">
    <source>
        <dbReference type="EMBL" id="ORY51310.1"/>
    </source>
</evidence>
<keyword evidence="3 5" id="KW-0863">Zinc-finger</keyword>
<comment type="caution">
    <text evidence="8">The sequence shown here is derived from an EMBL/GenBank/DDBJ whole genome shotgun (WGS) entry which is preliminary data.</text>
</comment>
<keyword evidence="6" id="KW-0732">Signal</keyword>
<dbReference type="PANTHER" id="PTHR14003:SF19">
    <property type="entry name" value="YY2 TRANSCRIPTION FACTOR"/>
    <property type="match status" value="1"/>
</dbReference>
<dbReference type="Pfam" id="PF00096">
    <property type="entry name" value="zf-C2H2"/>
    <property type="match status" value="1"/>
</dbReference>
<keyword evidence="1" id="KW-0479">Metal-binding</keyword>
<evidence type="ECO:0000256" key="5">
    <source>
        <dbReference type="PROSITE-ProRule" id="PRU00042"/>
    </source>
</evidence>
<evidence type="ECO:0000256" key="4">
    <source>
        <dbReference type="ARBA" id="ARBA00022833"/>
    </source>
</evidence>
<dbReference type="EMBL" id="MCGO01000005">
    <property type="protein sequence ID" value="ORY51310.1"/>
    <property type="molecule type" value="Genomic_DNA"/>
</dbReference>
<sequence length="184" mass="20471">MVMESALILLSSVAAEKQVPAVAKSSKRYPCKVCDKDFSTSGHLSRHRRIHFGNKRYQCEVPGCDRTFFRADNCYQHTKSHKKRLEQEVRGVAAVQTSGTSGATDTSYISIPASPPVNAQVLVRSAVYDTRPMADQKQETILPLRPPYYSPSPVESPPRFTGSLEQLCEVQSQSFKTSISFLVD</sequence>
<dbReference type="PROSITE" id="PS00028">
    <property type="entry name" value="ZINC_FINGER_C2H2_1"/>
    <property type="match status" value="2"/>
</dbReference>
<evidence type="ECO:0000256" key="6">
    <source>
        <dbReference type="SAM" id="SignalP"/>
    </source>
</evidence>
<dbReference type="PROSITE" id="PS50157">
    <property type="entry name" value="ZINC_FINGER_C2H2_2"/>
    <property type="match status" value="2"/>
</dbReference>
<dbReference type="SMART" id="SM00355">
    <property type="entry name" value="ZnF_C2H2"/>
    <property type="match status" value="2"/>
</dbReference>
<feature type="signal peptide" evidence="6">
    <location>
        <begin position="1"/>
        <end position="15"/>
    </location>
</feature>
<dbReference type="GO" id="GO:0000981">
    <property type="term" value="F:DNA-binding transcription factor activity, RNA polymerase II-specific"/>
    <property type="evidence" value="ECO:0007669"/>
    <property type="project" value="UniProtKB-ARBA"/>
</dbReference>
<dbReference type="PANTHER" id="PTHR14003">
    <property type="entry name" value="TRANSCRIPTIONAL REPRESSOR PROTEIN YY"/>
    <property type="match status" value="1"/>
</dbReference>
<dbReference type="GO" id="GO:0031519">
    <property type="term" value="C:PcG protein complex"/>
    <property type="evidence" value="ECO:0007669"/>
    <property type="project" value="TreeGrafter"/>
</dbReference>
<dbReference type="GO" id="GO:0000978">
    <property type="term" value="F:RNA polymerase II cis-regulatory region sequence-specific DNA binding"/>
    <property type="evidence" value="ECO:0007669"/>
    <property type="project" value="TreeGrafter"/>
</dbReference>
<dbReference type="InterPro" id="IPR036236">
    <property type="entry name" value="Znf_C2H2_sf"/>
</dbReference>
<keyword evidence="2" id="KW-0677">Repeat</keyword>
<evidence type="ECO:0000256" key="3">
    <source>
        <dbReference type="ARBA" id="ARBA00022771"/>
    </source>
</evidence>
<protein>
    <recommendedName>
        <fullName evidence="7">C2H2-type domain-containing protein</fullName>
    </recommendedName>
</protein>
<keyword evidence="4" id="KW-0862">Zinc</keyword>
<evidence type="ECO:0000256" key="1">
    <source>
        <dbReference type="ARBA" id="ARBA00022723"/>
    </source>
</evidence>
<dbReference type="GO" id="GO:0000785">
    <property type="term" value="C:chromatin"/>
    <property type="evidence" value="ECO:0007669"/>
    <property type="project" value="TreeGrafter"/>
</dbReference>
<dbReference type="AlphaFoldDB" id="A0A1Y2CWA7"/>
<dbReference type="OrthoDB" id="6365676at2759"/>
<evidence type="ECO:0000259" key="7">
    <source>
        <dbReference type="PROSITE" id="PS50157"/>
    </source>
</evidence>
<dbReference type="Proteomes" id="UP000193642">
    <property type="component" value="Unassembled WGS sequence"/>
</dbReference>
<evidence type="ECO:0000313" key="9">
    <source>
        <dbReference type="Proteomes" id="UP000193642"/>
    </source>
</evidence>
<organism evidence="8 9">
    <name type="scientific">Rhizoclosmatium globosum</name>
    <dbReference type="NCBI Taxonomy" id="329046"/>
    <lineage>
        <taxon>Eukaryota</taxon>
        <taxon>Fungi</taxon>
        <taxon>Fungi incertae sedis</taxon>
        <taxon>Chytridiomycota</taxon>
        <taxon>Chytridiomycota incertae sedis</taxon>
        <taxon>Chytridiomycetes</taxon>
        <taxon>Chytridiales</taxon>
        <taxon>Chytriomycetaceae</taxon>
        <taxon>Rhizoclosmatium</taxon>
    </lineage>
</organism>
<dbReference type="GO" id="GO:0005667">
    <property type="term" value="C:transcription regulator complex"/>
    <property type="evidence" value="ECO:0007669"/>
    <property type="project" value="TreeGrafter"/>
</dbReference>
<feature type="domain" description="C2H2-type" evidence="7">
    <location>
        <begin position="29"/>
        <end position="56"/>
    </location>
</feature>
<evidence type="ECO:0000256" key="2">
    <source>
        <dbReference type="ARBA" id="ARBA00022737"/>
    </source>
</evidence>
<keyword evidence="9" id="KW-1185">Reference proteome</keyword>
<dbReference type="InterPro" id="IPR013087">
    <property type="entry name" value="Znf_C2H2_type"/>
</dbReference>
<name>A0A1Y2CWA7_9FUNG</name>
<accession>A0A1Y2CWA7</accession>
<feature type="chain" id="PRO_5012779236" description="C2H2-type domain-containing protein" evidence="6">
    <location>
        <begin position="16"/>
        <end position="184"/>
    </location>
</feature>
<dbReference type="FunFam" id="3.30.160.60:FF:000072">
    <property type="entry name" value="zinc finger protein 143 isoform X1"/>
    <property type="match status" value="1"/>
</dbReference>
<dbReference type="STRING" id="329046.A0A1Y2CWA7"/>
<gene>
    <name evidence="8" type="ORF">BCR33DRAFT_712402</name>
</gene>
<reference evidence="8 9" key="1">
    <citation type="submission" date="2016-07" db="EMBL/GenBank/DDBJ databases">
        <title>Pervasive Adenine N6-methylation of Active Genes in Fungi.</title>
        <authorList>
            <consortium name="DOE Joint Genome Institute"/>
            <person name="Mondo S.J."/>
            <person name="Dannebaum R.O."/>
            <person name="Kuo R.C."/>
            <person name="Labutti K."/>
            <person name="Haridas S."/>
            <person name="Kuo A."/>
            <person name="Salamov A."/>
            <person name="Ahrendt S.R."/>
            <person name="Lipzen A."/>
            <person name="Sullivan W."/>
            <person name="Andreopoulos W.B."/>
            <person name="Clum A."/>
            <person name="Lindquist E."/>
            <person name="Daum C."/>
            <person name="Ramamoorthy G.K."/>
            <person name="Gryganskyi A."/>
            <person name="Culley D."/>
            <person name="Magnuson J.K."/>
            <person name="James T.Y."/>
            <person name="O'Malley M.A."/>
            <person name="Stajich J.E."/>
            <person name="Spatafora J.W."/>
            <person name="Visel A."/>
            <person name="Grigoriev I.V."/>
        </authorList>
    </citation>
    <scope>NUCLEOTIDE SEQUENCE [LARGE SCALE GENOMIC DNA]</scope>
    <source>
        <strain evidence="8 9">JEL800</strain>
    </source>
</reference>
<feature type="domain" description="C2H2-type" evidence="7">
    <location>
        <begin position="57"/>
        <end position="86"/>
    </location>
</feature>
<dbReference type="SUPFAM" id="SSF57667">
    <property type="entry name" value="beta-beta-alpha zinc fingers"/>
    <property type="match status" value="1"/>
</dbReference>